<evidence type="ECO:0000259" key="1">
    <source>
        <dbReference type="Pfam" id="PF14088"/>
    </source>
</evidence>
<dbReference type="EMBL" id="BART01030388">
    <property type="protein sequence ID" value="GAH16834.1"/>
    <property type="molecule type" value="Genomic_DNA"/>
</dbReference>
<name>X1EI81_9ZZZZ</name>
<protein>
    <recommendedName>
        <fullName evidence="1">DUF4268 domain-containing protein</fullName>
    </recommendedName>
</protein>
<gene>
    <name evidence="2" type="ORF">S01H4_53077</name>
</gene>
<feature type="non-terminal residue" evidence="2">
    <location>
        <position position="1"/>
    </location>
</feature>
<dbReference type="AlphaFoldDB" id="X1EI81"/>
<accession>X1EI81</accession>
<reference evidence="2" key="1">
    <citation type="journal article" date="2014" name="Front. Microbiol.">
        <title>High frequency of phylogenetically diverse reductive dehalogenase-homologous genes in deep subseafloor sedimentary metagenomes.</title>
        <authorList>
            <person name="Kawai M."/>
            <person name="Futagami T."/>
            <person name="Toyoda A."/>
            <person name="Takaki Y."/>
            <person name="Nishi S."/>
            <person name="Hori S."/>
            <person name="Arai W."/>
            <person name="Tsubouchi T."/>
            <person name="Morono Y."/>
            <person name="Uchiyama I."/>
            <person name="Ito T."/>
            <person name="Fujiyama A."/>
            <person name="Inagaki F."/>
            <person name="Takami H."/>
        </authorList>
    </citation>
    <scope>NUCLEOTIDE SEQUENCE</scope>
    <source>
        <strain evidence="2">Expedition CK06-06</strain>
    </source>
</reference>
<proteinExistence type="predicted"/>
<comment type="caution">
    <text evidence="2">The sequence shown here is derived from an EMBL/GenBank/DDBJ whole genome shotgun (WGS) entry which is preliminary data.</text>
</comment>
<feature type="domain" description="DUF4268" evidence="1">
    <location>
        <begin position="79"/>
        <end position="211"/>
    </location>
</feature>
<evidence type="ECO:0000313" key="2">
    <source>
        <dbReference type="EMBL" id="GAH16834.1"/>
    </source>
</evidence>
<dbReference type="InterPro" id="IPR025364">
    <property type="entry name" value="DUF4268"/>
</dbReference>
<organism evidence="2">
    <name type="scientific">marine sediment metagenome</name>
    <dbReference type="NCBI Taxonomy" id="412755"/>
    <lineage>
        <taxon>unclassified sequences</taxon>
        <taxon>metagenomes</taxon>
        <taxon>ecological metagenomes</taxon>
    </lineage>
</organism>
<sequence>EAGIVIWIANEFQVAHKEAIEWLNKISPAELTFYAIELEVYQIDSSLPAPNFRIIAGPPPSKRRGLAPGEISPRYKKYMDFFEKLRLKVLKYNSSFTHKASLRSYWSLGIGRSGFSLAADFTIDNKFRVEIYIDTGKEELNKSAFEQLKEKKAILEEKIGQELIWDELPDRRASRIYTAIDGSIEDDFQKLDTMIEWATPLLIKFKEVFNPLIKNLELEF</sequence>
<dbReference type="Pfam" id="PF14088">
    <property type="entry name" value="DUF4268"/>
    <property type="match status" value="1"/>
</dbReference>